<dbReference type="InterPro" id="IPR017441">
    <property type="entry name" value="Protein_kinase_ATP_BS"/>
</dbReference>
<name>A0A2I0B1R0_9ASPA</name>
<evidence type="ECO:0000259" key="13">
    <source>
        <dbReference type="PROSITE" id="PS50011"/>
    </source>
</evidence>
<evidence type="ECO:0000256" key="2">
    <source>
        <dbReference type="ARBA" id="ARBA00022527"/>
    </source>
</evidence>
<dbReference type="SMART" id="SM00220">
    <property type="entry name" value="S_TKc"/>
    <property type="match status" value="1"/>
</dbReference>
<proteinExistence type="predicted"/>
<evidence type="ECO:0000256" key="10">
    <source>
        <dbReference type="ARBA" id="ARBA00023136"/>
    </source>
</evidence>
<evidence type="ECO:0000256" key="3">
    <source>
        <dbReference type="ARBA" id="ARBA00022679"/>
    </source>
</evidence>
<dbReference type="EC" id="2.7.11.1" evidence="14"/>
<dbReference type="PANTHER" id="PTHR27009">
    <property type="entry name" value="RUST RESISTANCE KINASE LR10-RELATED"/>
    <property type="match status" value="1"/>
</dbReference>
<dbReference type="Gene3D" id="1.10.510.10">
    <property type="entry name" value="Transferase(Phosphotransferase) domain 1"/>
    <property type="match status" value="1"/>
</dbReference>
<evidence type="ECO:0000256" key="11">
    <source>
        <dbReference type="ARBA" id="ARBA00023180"/>
    </source>
</evidence>
<comment type="subcellular location">
    <subcellularLocation>
        <location evidence="1">Membrane</location>
        <topology evidence="1">Single-pass type I membrane protein</topology>
    </subcellularLocation>
</comment>
<evidence type="ECO:0000256" key="6">
    <source>
        <dbReference type="ARBA" id="ARBA00022741"/>
    </source>
</evidence>
<dbReference type="GO" id="GO:0005524">
    <property type="term" value="F:ATP binding"/>
    <property type="evidence" value="ECO:0007669"/>
    <property type="project" value="UniProtKB-UniRule"/>
</dbReference>
<evidence type="ECO:0000313" key="14">
    <source>
        <dbReference type="EMBL" id="PKA61729.1"/>
    </source>
</evidence>
<keyword evidence="5" id="KW-0732">Signal</keyword>
<keyword evidence="3 14" id="KW-0808">Transferase</keyword>
<dbReference type="STRING" id="1088818.A0A2I0B1R0"/>
<dbReference type="InterPro" id="IPR001245">
    <property type="entry name" value="Ser-Thr/Tyr_kinase_cat_dom"/>
</dbReference>
<feature type="binding site" evidence="12">
    <location>
        <position position="281"/>
    </location>
    <ligand>
        <name>ATP</name>
        <dbReference type="ChEBI" id="CHEBI:30616"/>
    </ligand>
</feature>
<keyword evidence="2" id="KW-0723">Serine/threonine-protein kinase</keyword>
<keyword evidence="4" id="KW-0812">Transmembrane</keyword>
<accession>A0A2I0B1R0</accession>
<dbReference type="CDD" id="cd14066">
    <property type="entry name" value="STKc_IRAK"/>
    <property type="match status" value="1"/>
</dbReference>
<dbReference type="FunFam" id="3.30.200.20:FF:000178">
    <property type="entry name" value="serine/threonine-protein kinase PBS1-like"/>
    <property type="match status" value="1"/>
</dbReference>
<dbReference type="AlphaFoldDB" id="A0A2I0B1R0"/>
<feature type="domain" description="Protein kinase" evidence="13">
    <location>
        <begin position="253"/>
        <end position="534"/>
    </location>
</feature>
<evidence type="ECO:0000256" key="4">
    <source>
        <dbReference type="ARBA" id="ARBA00022692"/>
    </source>
</evidence>
<organism evidence="14 15">
    <name type="scientific">Apostasia shenzhenica</name>
    <dbReference type="NCBI Taxonomy" id="1088818"/>
    <lineage>
        <taxon>Eukaryota</taxon>
        <taxon>Viridiplantae</taxon>
        <taxon>Streptophyta</taxon>
        <taxon>Embryophyta</taxon>
        <taxon>Tracheophyta</taxon>
        <taxon>Spermatophyta</taxon>
        <taxon>Magnoliopsida</taxon>
        <taxon>Liliopsida</taxon>
        <taxon>Asparagales</taxon>
        <taxon>Orchidaceae</taxon>
        <taxon>Apostasioideae</taxon>
        <taxon>Apostasia</taxon>
    </lineage>
</organism>
<dbReference type="EMBL" id="KZ451923">
    <property type="protein sequence ID" value="PKA61729.1"/>
    <property type="molecule type" value="Genomic_DNA"/>
</dbReference>
<dbReference type="Pfam" id="PF07714">
    <property type="entry name" value="PK_Tyr_Ser-Thr"/>
    <property type="match status" value="1"/>
</dbReference>
<sequence length="552" mass="61954">MNLHCSRDNVTTLTLPSSQQLLVTAIDYASGITVELPYKSPGCPWLNIILPNTSDSVYAINPSTSAVFVNCTMEFNSSVEDENEAVFISCVSGRDFFVYVIPSDLTLGRLPTDCWMANDHVLPASPFFLPPLYGDQSFQNVVNEFIGRPQIGLKWRSNEVTSPCFDCEAKGLKCGFNKTRDLAFCIGDIDNGLLEHHHGPLLFLLLALALYFHFFREAKKVKETRLRVERFLATYKGSKPTRYTYAAIKKITKRFKHKLGQGGFGSVYKGELPNGIPVAVKMLTLSHGNGGDFINEVATIGRIHHANVVRLLGFCLEGNNYALVYEYMPNVSLEKFIFSADSRKMNKLLNKTKLLDIAIGIAQGIEYLHQGCDQRILHFDIKPHNILLDHNFNPKISDFGLAKLSSRDQSIVTISAARGTMGYIAPEMYSRNFGTVSSKSDVYSFGMLLLEMVSGRRNSDPSVDNSGEIYFPELMYDKLLHGENKGLKLEMNDDDDDDDEIFKKLIIVAMWCIQWNPADRPSISKVVQMLMANMQSLQVPPKPFNPSMRTEC</sequence>
<dbReference type="SUPFAM" id="SSF56112">
    <property type="entry name" value="Protein kinase-like (PK-like)"/>
    <property type="match status" value="1"/>
</dbReference>
<evidence type="ECO:0000256" key="7">
    <source>
        <dbReference type="ARBA" id="ARBA00022777"/>
    </source>
</evidence>
<reference evidence="14 15" key="1">
    <citation type="journal article" date="2017" name="Nature">
        <title>The Apostasia genome and the evolution of orchids.</title>
        <authorList>
            <person name="Zhang G.Q."/>
            <person name="Liu K.W."/>
            <person name="Li Z."/>
            <person name="Lohaus R."/>
            <person name="Hsiao Y.Y."/>
            <person name="Niu S.C."/>
            <person name="Wang J.Y."/>
            <person name="Lin Y.C."/>
            <person name="Xu Q."/>
            <person name="Chen L.J."/>
            <person name="Yoshida K."/>
            <person name="Fujiwara S."/>
            <person name="Wang Z.W."/>
            <person name="Zhang Y.Q."/>
            <person name="Mitsuda N."/>
            <person name="Wang M."/>
            <person name="Liu G.H."/>
            <person name="Pecoraro L."/>
            <person name="Huang H.X."/>
            <person name="Xiao X.J."/>
            <person name="Lin M."/>
            <person name="Wu X.Y."/>
            <person name="Wu W.L."/>
            <person name="Chen Y.Y."/>
            <person name="Chang S.B."/>
            <person name="Sakamoto S."/>
            <person name="Ohme-Takagi M."/>
            <person name="Yagi M."/>
            <person name="Zeng S.J."/>
            <person name="Shen C.Y."/>
            <person name="Yeh C.M."/>
            <person name="Luo Y.B."/>
            <person name="Tsai W.C."/>
            <person name="Van de Peer Y."/>
            <person name="Liu Z.J."/>
        </authorList>
    </citation>
    <scope>NUCLEOTIDE SEQUENCE [LARGE SCALE GENOMIC DNA]</scope>
    <source>
        <strain evidence="15">cv. Shenzhen</strain>
        <tissue evidence="14">Stem</tissue>
    </source>
</reference>
<keyword evidence="15" id="KW-1185">Reference proteome</keyword>
<dbReference type="InterPro" id="IPR011009">
    <property type="entry name" value="Kinase-like_dom_sf"/>
</dbReference>
<dbReference type="InterPro" id="IPR008271">
    <property type="entry name" value="Ser/Thr_kinase_AS"/>
</dbReference>
<dbReference type="InterPro" id="IPR045874">
    <property type="entry name" value="LRK10/LRL21-25-like"/>
</dbReference>
<evidence type="ECO:0000256" key="5">
    <source>
        <dbReference type="ARBA" id="ARBA00022729"/>
    </source>
</evidence>
<keyword evidence="14" id="KW-0675">Receptor</keyword>
<keyword evidence="11" id="KW-0325">Glycoprotein</keyword>
<evidence type="ECO:0000256" key="9">
    <source>
        <dbReference type="ARBA" id="ARBA00022989"/>
    </source>
</evidence>
<keyword evidence="10" id="KW-0472">Membrane</keyword>
<keyword evidence="6 12" id="KW-0547">Nucleotide-binding</keyword>
<dbReference type="InterPro" id="IPR000719">
    <property type="entry name" value="Prot_kinase_dom"/>
</dbReference>
<dbReference type="PROSITE" id="PS00107">
    <property type="entry name" value="PROTEIN_KINASE_ATP"/>
    <property type="match status" value="1"/>
</dbReference>
<protein>
    <submittedName>
        <fullName evidence="14">Putative receptor-like protein kinase</fullName>
        <ecNumber evidence="14">2.7.11.1</ecNumber>
    </submittedName>
</protein>
<dbReference type="GO" id="GO:0016020">
    <property type="term" value="C:membrane"/>
    <property type="evidence" value="ECO:0007669"/>
    <property type="project" value="UniProtKB-SubCell"/>
</dbReference>
<dbReference type="PROSITE" id="PS00108">
    <property type="entry name" value="PROTEIN_KINASE_ST"/>
    <property type="match status" value="1"/>
</dbReference>
<dbReference type="FunFam" id="1.10.510.10:FF:000590">
    <property type="entry name" value="PR5-like receptor kinase"/>
    <property type="match status" value="1"/>
</dbReference>
<keyword evidence="8 12" id="KW-0067">ATP-binding</keyword>
<evidence type="ECO:0000256" key="8">
    <source>
        <dbReference type="ARBA" id="ARBA00022840"/>
    </source>
</evidence>
<gene>
    <name evidence="14" type="ORF">AXF42_Ash008559</name>
</gene>
<dbReference type="Gene3D" id="3.30.200.20">
    <property type="entry name" value="Phosphorylase Kinase, domain 1"/>
    <property type="match status" value="1"/>
</dbReference>
<keyword evidence="9" id="KW-1133">Transmembrane helix</keyword>
<dbReference type="OrthoDB" id="544400at2759"/>
<keyword evidence="7 14" id="KW-0418">Kinase</keyword>
<dbReference type="Proteomes" id="UP000236161">
    <property type="component" value="Unassembled WGS sequence"/>
</dbReference>
<evidence type="ECO:0000313" key="15">
    <source>
        <dbReference type="Proteomes" id="UP000236161"/>
    </source>
</evidence>
<evidence type="ECO:0000256" key="1">
    <source>
        <dbReference type="ARBA" id="ARBA00004479"/>
    </source>
</evidence>
<dbReference type="GO" id="GO:0004674">
    <property type="term" value="F:protein serine/threonine kinase activity"/>
    <property type="evidence" value="ECO:0007669"/>
    <property type="project" value="UniProtKB-KW"/>
</dbReference>
<dbReference type="PROSITE" id="PS50011">
    <property type="entry name" value="PROTEIN_KINASE_DOM"/>
    <property type="match status" value="1"/>
</dbReference>
<evidence type="ECO:0000256" key="12">
    <source>
        <dbReference type="PROSITE-ProRule" id="PRU10141"/>
    </source>
</evidence>